<name>A0A9Q3H3T7_9BASI</name>
<evidence type="ECO:0000256" key="1">
    <source>
        <dbReference type="SAM" id="SignalP"/>
    </source>
</evidence>
<feature type="chain" id="PRO_5040133220" evidence="1">
    <location>
        <begin position="24"/>
        <end position="161"/>
    </location>
</feature>
<sequence>MLFFWPVLGISFGLLITPTLQNALLPRSPPPVPPKGTPVVCQNKFVWNSPQRLCTDKNQQEWTCVPSSCYILTEKKEQLYLNPKRSNLYFYHCEEPYVGNLIDSIRTRSYEIVGEVQDVSITDGFIGKQHVPKNFDIHYSCSTQDSKNFRRVGCNTCYKKH</sequence>
<protein>
    <submittedName>
        <fullName evidence="2">Uncharacterized protein</fullName>
    </submittedName>
</protein>
<evidence type="ECO:0000313" key="3">
    <source>
        <dbReference type="Proteomes" id="UP000765509"/>
    </source>
</evidence>
<evidence type="ECO:0000313" key="2">
    <source>
        <dbReference type="EMBL" id="MBW0490853.1"/>
    </source>
</evidence>
<organism evidence="2 3">
    <name type="scientific">Austropuccinia psidii MF-1</name>
    <dbReference type="NCBI Taxonomy" id="1389203"/>
    <lineage>
        <taxon>Eukaryota</taxon>
        <taxon>Fungi</taxon>
        <taxon>Dikarya</taxon>
        <taxon>Basidiomycota</taxon>
        <taxon>Pucciniomycotina</taxon>
        <taxon>Pucciniomycetes</taxon>
        <taxon>Pucciniales</taxon>
        <taxon>Sphaerophragmiaceae</taxon>
        <taxon>Austropuccinia</taxon>
    </lineage>
</organism>
<feature type="signal peptide" evidence="1">
    <location>
        <begin position="1"/>
        <end position="23"/>
    </location>
</feature>
<keyword evidence="3" id="KW-1185">Reference proteome</keyword>
<proteinExistence type="predicted"/>
<dbReference type="AlphaFoldDB" id="A0A9Q3H3T7"/>
<comment type="caution">
    <text evidence="2">The sequence shown here is derived from an EMBL/GenBank/DDBJ whole genome shotgun (WGS) entry which is preliminary data.</text>
</comment>
<keyword evidence="1" id="KW-0732">Signal</keyword>
<accession>A0A9Q3H3T7</accession>
<dbReference type="EMBL" id="AVOT02010792">
    <property type="protein sequence ID" value="MBW0490853.1"/>
    <property type="molecule type" value="Genomic_DNA"/>
</dbReference>
<gene>
    <name evidence="2" type="ORF">O181_030568</name>
</gene>
<dbReference type="Proteomes" id="UP000765509">
    <property type="component" value="Unassembled WGS sequence"/>
</dbReference>
<reference evidence="2" key="1">
    <citation type="submission" date="2021-03" db="EMBL/GenBank/DDBJ databases">
        <title>Draft genome sequence of rust myrtle Austropuccinia psidii MF-1, a brazilian biotype.</title>
        <authorList>
            <person name="Quecine M.C."/>
            <person name="Pachon D.M.R."/>
            <person name="Bonatelli M.L."/>
            <person name="Correr F.H."/>
            <person name="Franceschini L.M."/>
            <person name="Leite T.F."/>
            <person name="Margarido G.R.A."/>
            <person name="Almeida C.A."/>
            <person name="Ferrarezi J.A."/>
            <person name="Labate C.A."/>
        </authorList>
    </citation>
    <scope>NUCLEOTIDE SEQUENCE</scope>
    <source>
        <strain evidence="2">MF-1</strain>
    </source>
</reference>